<dbReference type="Proteomes" id="UP001055072">
    <property type="component" value="Unassembled WGS sequence"/>
</dbReference>
<evidence type="ECO:0000313" key="1">
    <source>
        <dbReference type="EMBL" id="KAI0085911.1"/>
    </source>
</evidence>
<name>A0ACB8TV40_9APHY</name>
<comment type="caution">
    <text evidence="1">The sequence shown here is derived from an EMBL/GenBank/DDBJ whole genome shotgun (WGS) entry which is preliminary data.</text>
</comment>
<proteinExistence type="predicted"/>
<protein>
    <submittedName>
        <fullName evidence="1">Uncharacterized protein</fullName>
    </submittedName>
</protein>
<organism evidence="1 2">
    <name type="scientific">Irpex rosettiformis</name>
    <dbReference type="NCBI Taxonomy" id="378272"/>
    <lineage>
        <taxon>Eukaryota</taxon>
        <taxon>Fungi</taxon>
        <taxon>Dikarya</taxon>
        <taxon>Basidiomycota</taxon>
        <taxon>Agaricomycotina</taxon>
        <taxon>Agaricomycetes</taxon>
        <taxon>Polyporales</taxon>
        <taxon>Irpicaceae</taxon>
        <taxon>Irpex</taxon>
    </lineage>
</organism>
<accession>A0ACB8TV40</accession>
<gene>
    <name evidence="1" type="ORF">BDY19DRAFT_1043065</name>
</gene>
<dbReference type="EMBL" id="MU274927">
    <property type="protein sequence ID" value="KAI0085911.1"/>
    <property type="molecule type" value="Genomic_DNA"/>
</dbReference>
<sequence>MSRRQSRVSVDTRQSDTLLEFENFKKKFLLANKHITKLNSTLSVRIEELNAQISTLYVENLRLRASEIALTSQLKKEREKSRKILVDAENATQSLMKHFGLIRKSFNISHQVSTTPELTPPPRARRPAPNTDASLAIPRLARPPTIPGIIEDDEDEALILEEGILLSPTPQRRKSKPRASLVRAREEVALIQFDEDLSKAGKRKPTRRQSGLLTTKMAVTVSEVMTPRPPSPAFGSPLRRDAALEEDDEVITATSAPEPMDEDEDEEPTAVAITRRDKKRKQKELDEREKYREKEGEREFVAESSRRDREKRRTRDSDETSNPFEAKKPKLKDVTNSPPPRPSLATLEISQDRDRQRTPDKDPPPMSSSSTSTAASFGTARSFLTPATTATPLPRTSSLGAREPSPTNPSSEPETQPSGRERRVRKSVNYAEPKLNTKMRKPDPPPSTSTNKRGSSASEVPASRKSATEVPAINQFASSSGDTTANQAQSVGGVKRKKSRVYIPVDEEDESEGAQADAEFGGTRTDGSSGWVNDSRRRSLAHHASTSRRTDFGDELRRHSMAV</sequence>
<keyword evidence="2" id="KW-1185">Reference proteome</keyword>
<reference evidence="1" key="1">
    <citation type="journal article" date="2021" name="Environ. Microbiol.">
        <title>Gene family expansions and transcriptome signatures uncover fungal adaptations to wood decay.</title>
        <authorList>
            <person name="Hage H."/>
            <person name="Miyauchi S."/>
            <person name="Viragh M."/>
            <person name="Drula E."/>
            <person name="Min B."/>
            <person name="Chaduli D."/>
            <person name="Navarro D."/>
            <person name="Favel A."/>
            <person name="Norest M."/>
            <person name="Lesage-Meessen L."/>
            <person name="Balint B."/>
            <person name="Merenyi Z."/>
            <person name="de Eugenio L."/>
            <person name="Morin E."/>
            <person name="Martinez A.T."/>
            <person name="Baldrian P."/>
            <person name="Stursova M."/>
            <person name="Martinez M.J."/>
            <person name="Novotny C."/>
            <person name="Magnuson J.K."/>
            <person name="Spatafora J.W."/>
            <person name="Maurice S."/>
            <person name="Pangilinan J."/>
            <person name="Andreopoulos W."/>
            <person name="LaButti K."/>
            <person name="Hundley H."/>
            <person name="Na H."/>
            <person name="Kuo A."/>
            <person name="Barry K."/>
            <person name="Lipzen A."/>
            <person name="Henrissat B."/>
            <person name="Riley R."/>
            <person name="Ahrendt S."/>
            <person name="Nagy L.G."/>
            <person name="Grigoriev I.V."/>
            <person name="Martin F."/>
            <person name="Rosso M.N."/>
        </authorList>
    </citation>
    <scope>NUCLEOTIDE SEQUENCE</scope>
    <source>
        <strain evidence="1">CBS 384.51</strain>
    </source>
</reference>
<evidence type="ECO:0000313" key="2">
    <source>
        <dbReference type="Proteomes" id="UP001055072"/>
    </source>
</evidence>